<dbReference type="PANTHER" id="PTHR19879">
    <property type="entry name" value="TRANSCRIPTION INITIATION FACTOR TFIID"/>
    <property type="match status" value="1"/>
</dbReference>
<dbReference type="EMBL" id="JPMI01000299">
    <property type="protein sequence ID" value="KFA88258.1"/>
    <property type="molecule type" value="Genomic_DNA"/>
</dbReference>
<proteinExistence type="predicted"/>
<gene>
    <name evidence="4" type="ORF">Q664_42485</name>
</gene>
<keyword evidence="1 3" id="KW-0853">WD repeat</keyword>
<feature type="repeat" description="WD" evidence="3">
    <location>
        <begin position="1"/>
        <end position="35"/>
    </location>
</feature>
<dbReference type="SMART" id="SM00320">
    <property type="entry name" value="WD40"/>
    <property type="match status" value="3"/>
</dbReference>
<dbReference type="SUPFAM" id="SSF50978">
    <property type="entry name" value="WD40 repeat-like"/>
    <property type="match status" value="1"/>
</dbReference>
<dbReference type="PROSITE" id="PS00678">
    <property type="entry name" value="WD_REPEATS_1"/>
    <property type="match status" value="1"/>
</dbReference>
<dbReference type="PANTHER" id="PTHR19879:SF9">
    <property type="entry name" value="TRANSCRIPTION INITIATION FACTOR TFIID SUBUNIT 5"/>
    <property type="match status" value="1"/>
</dbReference>
<name>A0A084SIH3_9BACT</name>
<dbReference type="InterPro" id="IPR001680">
    <property type="entry name" value="WD40_rpt"/>
</dbReference>
<dbReference type="InterPro" id="IPR019775">
    <property type="entry name" value="WD40_repeat_CS"/>
</dbReference>
<dbReference type="PROSITE" id="PS50294">
    <property type="entry name" value="WD_REPEATS_REGION"/>
    <property type="match status" value="1"/>
</dbReference>
<dbReference type="InterPro" id="IPR036322">
    <property type="entry name" value="WD40_repeat_dom_sf"/>
</dbReference>
<dbReference type="InterPro" id="IPR015943">
    <property type="entry name" value="WD40/YVTN_repeat-like_dom_sf"/>
</dbReference>
<dbReference type="Proteomes" id="UP000028547">
    <property type="component" value="Unassembled WGS sequence"/>
</dbReference>
<protein>
    <submittedName>
        <fullName evidence="4">Uncharacterized protein</fullName>
    </submittedName>
</protein>
<dbReference type="Pfam" id="PF00400">
    <property type="entry name" value="WD40"/>
    <property type="match status" value="2"/>
</dbReference>
<dbReference type="PROSITE" id="PS50082">
    <property type="entry name" value="WD_REPEATS_2"/>
    <property type="match status" value="1"/>
</dbReference>
<dbReference type="Gene3D" id="2.130.10.10">
    <property type="entry name" value="YVTN repeat-like/Quinoprotein amine dehydrogenase"/>
    <property type="match status" value="1"/>
</dbReference>
<evidence type="ECO:0000256" key="2">
    <source>
        <dbReference type="ARBA" id="ARBA00022737"/>
    </source>
</evidence>
<evidence type="ECO:0000256" key="3">
    <source>
        <dbReference type="PROSITE-ProRule" id="PRU00221"/>
    </source>
</evidence>
<comment type="caution">
    <text evidence="4">The sequence shown here is derived from an EMBL/GenBank/DDBJ whole genome shotgun (WGS) entry which is preliminary data.</text>
</comment>
<evidence type="ECO:0000313" key="4">
    <source>
        <dbReference type="EMBL" id="KFA88258.1"/>
    </source>
</evidence>
<keyword evidence="2" id="KW-0677">Repeat</keyword>
<sequence length="170" mass="18565">MSDASFSPDGKRIATASLDGTARVWDAASGRLLVTLSGYTTGPVEEARFSADGTRIVTTHRDDTPSLWDAASGQLLARPFGEASLLRGAILSADGSRLFTRNGNGTIRIWTHRLWEPLELQLSSWSAGRKLTCEEHALYLHEKRDCSTNGSPSRWRLMTVSGGLDTSRSR</sequence>
<evidence type="ECO:0000256" key="1">
    <source>
        <dbReference type="ARBA" id="ARBA00022574"/>
    </source>
</evidence>
<organism evidence="4 5">
    <name type="scientific">Archangium violaceum Cb vi76</name>
    <dbReference type="NCBI Taxonomy" id="1406225"/>
    <lineage>
        <taxon>Bacteria</taxon>
        <taxon>Pseudomonadati</taxon>
        <taxon>Myxococcota</taxon>
        <taxon>Myxococcia</taxon>
        <taxon>Myxococcales</taxon>
        <taxon>Cystobacterineae</taxon>
        <taxon>Archangiaceae</taxon>
        <taxon>Archangium</taxon>
    </lineage>
</organism>
<reference evidence="4 5" key="1">
    <citation type="submission" date="2014-07" db="EMBL/GenBank/DDBJ databases">
        <title>Draft Genome Sequence of Gephyronic Acid Producer, Cystobacter violaceus Strain Cb vi76.</title>
        <authorList>
            <person name="Stevens D.C."/>
            <person name="Young J."/>
            <person name="Carmichael R."/>
            <person name="Tan J."/>
            <person name="Taylor R.E."/>
        </authorList>
    </citation>
    <scope>NUCLEOTIDE SEQUENCE [LARGE SCALE GENOMIC DNA]</scope>
    <source>
        <strain evidence="4 5">Cb vi76</strain>
    </source>
</reference>
<dbReference type="AlphaFoldDB" id="A0A084SIH3"/>
<accession>A0A084SIH3</accession>
<evidence type="ECO:0000313" key="5">
    <source>
        <dbReference type="Proteomes" id="UP000028547"/>
    </source>
</evidence>